<sequence>PAKELYETYVEYCSANGDEPIKQIAFGKSLSERGFIRKRGAKGMHCWQGIGLLDPLLGSMGDPFAGELASKSDVVTQGDPLFSKVPI</sequence>
<protein>
    <recommendedName>
        <fullName evidence="2">DNA primase/nucleoside triphosphatase C-terminal domain-containing protein</fullName>
    </recommendedName>
</protein>
<evidence type="ECO:0000313" key="1">
    <source>
        <dbReference type="EMBL" id="GAG48833.1"/>
    </source>
</evidence>
<gene>
    <name evidence="1" type="ORF">S01H1_77099</name>
</gene>
<evidence type="ECO:0008006" key="2">
    <source>
        <dbReference type="Google" id="ProtNLM"/>
    </source>
</evidence>
<proteinExistence type="predicted"/>
<reference evidence="1" key="1">
    <citation type="journal article" date="2014" name="Front. Microbiol.">
        <title>High frequency of phylogenetically diverse reductive dehalogenase-homologous genes in deep subseafloor sedimentary metagenomes.</title>
        <authorList>
            <person name="Kawai M."/>
            <person name="Futagami T."/>
            <person name="Toyoda A."/>
            <person name="Takaki Y."/>
            <person name="Nishi S."/>
            <person name="Hori S."/>
            <person name="Arai W."/>
            <person name="Tsubouchi T."/>
            <person name="Morono Y."/>
            <person name="Uchiyama I."/>
            <person name="Ito T."/>
            <person name="Fujiyama A."/>
            <person name="Inagaki F."/>
            <person name="Takami H."/>
        </authorList>
    </citation>
    <scope>NUCLEOTIDE SEQUENCE</scope>
    <source>
        <strain evidence="1">Expedition CK06-06</strain>
    </source>
</reference>
<feature type="non-terminal residue" evidence="1">
    <location>
        <position position="1"/>
    </location>
</feature>
<comment type="caution">
    <text evidence="1">The sequence shown here is derived from an EMBL/GenBank/DDBJ whole genome shotgun (WGS) entry which is preliminary data.</text>
</comment>
<name>X0YJT4_9ZZZZ</name>
<dbReference type="EMBL" id="BARS01051799">
    <property type="protein sequence ID" value="GAG48833.1"/>
    <property type="molecule type" value="Genomic_DNA"/>
</dbReference>
<organism evidence="1">
    <name type="scientific">marine sediment metagenome</name>
    <dbReference type="NCBI Taxonomy" id="412755"/>
    <lineage>
        <taxon>unclassified sequences</taxon>
        <taxon>metagenomes</taxon>
        <taxon>ecological metagenomes</taxon>
    </lineage>
</organism>
<dbReference type="AlphaFoldDB" id="X0YJT4"/>
<accession>X0YJT4</accession>